<proteinExistence type="predicted"/>
<evidence type="ECO:0000313" key="5">
    <source>
        <dbReference type="EMBL" id="MBH9581951.1"/>
    </source>
</evidence>
<dbReference type="InterPro" id="IPR036565">
    <property type="entry name" value="Mur-like_cat_sf"/>
</dbReference>
<gene>
    <name evidence="5" type="ORF">I9026_11275</name>
</gene>
<dbReference type="Pfam" id="PF08245">
    <property type="entry name" value="Mur_ligase_M"/>
    <property type="match status" value="1"/>
</dbReference>
<sequence length="288" mass="32326">MKFDQRIIETELHGEWYRKPESDWYVDNITINPAQAKMEFNKGHKVMFIAIDSDTWHKGSGNRGIYSGWTDTHTTVSNHQKYISGAIVARPIPELDPSIPQYVVEDTYQTIKILADYAYTHRTGKMIAITGTAGKSTSKGLLDTLLSYQHQTVSTRGNHNTRTGVPLTMANAITQPDYTIIEAAISSLWIRSGGIMKNYAPDIAMITSIDGGQQKDVYQTAVLKAKIAEGMNQKGTVVLNRDMNAYETVKQSVEQYNRNIITYGFNEQADSKIISVKETRTTTLVEVY</sequence>
<organism evidence="5 6">
    <name type="scientific">Staphylococcus felis</name>
    <dbReference type="NCBI Taxonomy" id="46127"/>
    <lineage>
        <taxon>Bacteria</taxon>
        <taxon>Bacillati</taxon>
        <taxon>Bacillota</taxon>
        <taxon>Bacilli</taxon>
        <taxon>Bacillales</taxon>
        <taxon>Staphylococcaceae</taxon>
        <taxon>Staphylococcus</taxon>
    </lineage>
</organism>
<dbReference type="Proteomes" id="UP000597038">
    <property type="component" value="Unassembled WGS sequence"/>
</dbReference>
<accession>A0ABS0QS27</accession>
<dbReference type="SUPFAM" id="SSF53623">
    <property type="entry name" value="MurD-like peptide ligases, catalytic domain"/>
    <property type="match status" value="1"/>
</dbReference>
<comment type="caution">
    <text evidence="5">The sequence shown here is derived from an EMBL/GenBank/DDBJ whole genome shotgun (WGS) entry which is preliminary data.</text>
</comment>
<evidence type="ECO:0000256" key="3">
    <source>
        <dbReference type="ARBA" id="ARBA00022840"/>
    </source>
</evidence>
<dbReference type="InterPro" id="IPR051046">
    <property type="entry name" value="MurCDEF_CellWall_CoF430Synth"/>
</dbReference>
<dbReference type="RefSeq" id="WP_198092977.1">
    <property type="nucleotide sequence ID" value="NZ_JAEDAQ010000024.1"/>
</dbReference>
<evidence type="ECO:0000313" key="6">
    <source>
        <dbReference type="Proteomes" id="UP000597038"/>
    </source>
</evidence>
<evidence type="ECO:0000256" key="2">
    <source>
        <dbReference type="ARBA" id="ARBA00022741"/>
    </source>
</evidence>
<evidence type="ECO:0000259" key="4">
    <source>
        <dbReference type="Pfam" id="PF08245"/>
    </source>
</evidence>
<evidence type="ECO:0000256" key="1">
    <source>
        <dbReference type="ARBA" id="ARBA00022598"/>
    </source>
</evidence>
<dbReference type="PANTHER" id="PTHR43024:SF1">
    <property type="entry name" value="UDP-N-ACETYLMURAMOYL-TRIPEPTIDE--D-ALANYL-D-ALANINE LIGASE"/>
    <property type="match status" value="1"/>
</dbReference>
<dbReference type="EMBL" id="JAEDAQ010000024">
    <property type="protein sequence ID" value="MBH9581951.1"/>
    <property type="molecule type" value="Genomic_DNA"/>
</dbReference>
<dbReference type="InterPro" id="IPR013221">
    <property type="entry name" value="Mur_ligase_cen"/>
</dbReference>
<reference evidence="5 6" key="1">
    <citation type="submission" date="2020-12" db="EMBL/GenBank/DDBJ databases">
        <title>Genomic analysis of Staphylococcus felis from a cat with skin infection.</title>
        <authorList>
            <person name="Aslantas O."/>
            <person name="Keskin O."/>
            <person name="Buyukaltay K."/>
            <person name="Gullu Yucetepe A."/>
        </authorList>
    </citation>
    <scope>NUCLEOTIDE SEQUENCE [LARGE SCALE GENOMIC DNA]</scope>
    <source>
        <strain evidence="5 6">HARRANVET</strain>
    </source>
</reference>
<keyword evidence="2" id="KW-0547">Nucleotide-binding</keyword>
<dbReference type="PANTHER" id="PTHR43024">
    <property type="entry name" value="UDP-N-ACETYLMURAMOYL-TRIPEPTIDE--D-ALANYL-D-ALANINE LIGASE"/>
    <property type="match status" value="1"/>
</dbReference>
<keyword evidence="1" id="KW-0436">Ligase</keyword>
<keyword evidence="6" id="KW-1185">Reference proteome</keyword>
<name>A0ABS0QS27_9STAP</name>
<dbReference type="Gene3D" id="3.40.1190.10">
    <property type="entry name" value="Mur-like, catalytic domain"/>
    <property type="match status" value="1"/>
</dbReference>
<protein>
    <recommendedName>
        <fullName evidence="4">Mur ligase central domain-containing protein</fullName>
    </recommendedName>
</protein>
<keyword evidence="3" id="KW-0067">ATP-binding</keyword>
<feature type="domain" description="Mur ligase central" evidence="4">
    <location>
        <begin position="129"/>
        <end position="281"/>
    </location>
</feature>